<dbReference type="OrthoDB" id="10259133at2759"/>
<keyword evidence="4" id="KW-0472">Membrane</keyword>
<dbReference type="PROSITE" id="PS00991">
    <property type="entry name" value="CLAT_ADAPTOR_M_2"/>
    <property type="match status" value="1"/>
</dbReference>
<evidence type="ECO:0000256" key="1">
    <source>
        <dbReference type="ARBA" id="ARBA00004308"/>
    </source>
</evidence>
<dbReference type="GO" id="GO:0030131">
    <property type="term" value="C:clathrin adaptor complex"/>
    <property type="evidence" value="ECO:0007669"/>
    <property type="project" value="InterPro"/>
</dbReference>
<dbReference type="Gene3D" id="2.60.40.1170">
    <property type="entry name" value="Mu homology domain, subdomain B"/>
    <property type="match status" value="2"/>
</dbReference>
<dbReference type="AlphaFoldDB" id="A0A448XAX9"/>
<dbReference type="SUPFAM" id="SSF49447">
    <property type="entry name" value="Second domain of Mu2 adaptin subunit (ap50) of ap2 adaptor"/>
    <property type="match status" value="1"/>
</dbReference>
<sequence>GTGSPGGSTGGGTASGAGGIAIDYCQFHQCVKLGRFETEHTISFIPPDGEFDLMHYRTTKEINLPFRVIPLVREFGKTKLEVKVAVKANFKPALFAQKVEIRVPTPVNASGVQVICLKGQAKYKAAENAIVWK</sequence>
<evidence type="ECO:0000313" key="6">
    <source>
        <dbReference type="EMBL" id="VEL32602.1"/>
    </source>
</evidence>
<dbReference type="InterPro" id="IPR036168">
    <property type="entry name" value="AP2_Mu_C_sf"/>
</dbReference>
<name>A0A448XAX9_9PLAT</name>
<reference evidence="6" key="1">
    <citation type="submission" date="2018-11" db="EMBL/GenBank/DDBJ databases">
        <authorList>
            <consortium name="Pathogen Informatics"/>
        </authorList>
    </citation>
    <scope>NUCLEOTIDE SEQUENCE</scope>
</reference>
<evidence type="ECO:0000256" key="3">
    <source>
        <dbReference type="ARBA" id="ARBA00022927"/>
    </source>
</evidence>
<dbReference type="PRINTS" id="PR00314">
    <property type="entry name" value="CLATHRINADPT"/>
</dbReference>
<evidence type="ECO:0000256" key="4">
    <source>
        <dbReference type="ARBA" id="ARBA00023136"/>
    </source>
</evidence>
<dbReference type="GO" id="GO:0016192">
    <property type="term" value="P:vesicle-mediated transport"/>
    <property type="evidence" value="ECO:0007669"/>
    <property type="project" value="InterPro"/>
</dbReference>
<dbReference type="InterPro" id="IPR050431">
    <property type="entry name" value="Adaptor_comp_med_subunit"/>
</dbReference>
<dbReference type="InterPro" id="IPR001392">
    <property type="entry name" value="Clathrin_mu"/>
</dbReference>
<evidence type="ECO:0000313" key="7">
    <source>
        <dbReference type="Proteomes" id="UP000784294"/>
    </source>
</evidence>
<evidence type="ECO:0000259" key="5">
    <source>
        <dbReference type="PROSITE" id="PS51072"/>
    </source>
</evidence>
<keyword evidence="2" id="KW-0813">Transport</keyword>
<organism evidence="6 7">
    <name type="scientific">Protopolystoma xenopodis</name>
    <dbReference type="NCBI Taxonomy" id="117903"/>
    <lineage>
        <taxon>Eukaryota</taxon>
        <taxon>Metazoa</taxon>
        <taxon>Spiralia</taxon>
        <taxon>Lophotrochozoa</taxon>
        <taxon>Platyhelminthes</taxon>
        <taxon>Monogenea</taxon>
        <taxon>Polyopisthocotylea</taxon>
        <taxon>Polystomatidea</taxon>
        <taxon>Polystomatidae</taxon>
        <taxon>Protopolystoma</taxon>
    </lineage>
</organism>
<protein>
    <recommendedName>
        <fullName evidence="5">MHD domain-containing protein</fullName>
    </recommendedName>
</protein>
<dbReference type="GO" id="GO:0006886">
    <property type="term" value="P:intracellular protein transport"/>
    <property type="evidence" value="ECO:0007669"/>
    <property type="project" value="InterPro"/>
</dbReference>
<dbReference type="Proteomes" id="UP000784294">
    <property type="component" value="Unassembled WGS sequence"/>
</dbReference>
<comment type="subcellular location">
    <subcellularLocation>
        <location evidence="1">Endomembrane system</location>
    </subcellularLocation>
</comment>
<dbReference type="EMBL" id="CAAALY010244395">
    <property type="protein sequence ID" value="VEL32602.1"/>
    <property type="molecule type" value="Genomic_DNA"/>
</dbReference>
<proteinExistence type="predicted"/>
<keyword evidence="7" id="KW-1185">Reference proteome</keyword>
<accession>A0A448XAX9</accession>
<dbReference type="InterPro" id="IPR018240">
    <property type="entry name" value="Clathrin_mu_CS"/>
</dbReference>
<comment type="caution">
    <text evidence="6">The sequence shown here is derived from an EMBL/GenBank/DDBJ whole genome shotgun (WGS) entry which is preliminary data.</text>
</comment>
<dbReference type="Pfam" id="PF00928">
    <property type="entry name" value="Adap_comp_sub"/>
    <property type="match status" value="1"/>
</dbReference>
<keyword evidence="3" id="KW-0653">Protein transport</keyword>
<gene>
    <name evidence="6" type="ORF">PXEA_LOCUS26042</name>
</gene>
<feature type="domain" description="MHD" evidence="5">
    <location>
        <begin position="1"/>
        <end position="133"/>
    </location>
</feature>
<dbReference type="PROSITE" id="PS51072">
    <property type="entry name" value="MHD"/>
    <property type="match status" value="1"/>
</dbReference>
<evidence type="ECO:0000256" key="2">
    <source>
        <dbReference type="ARBA" id="ARBA00022448"/>
    </source>
</evidence>
<dbReference type="GO" id="GO:0012505">
    <property type="term" value="C:endomembrane system"/>
    <property type="evidence" value="ECO:0007669"/>
    <property type="project" value="UniProtKB-SubCell"/>
</dbReference>
<dbReference type="InterPro" id="IPR028565">
    <property type="entry name" value="MHD"/>
</dbReference>
<dbReference type="PANTHER" id="PTHR10529">
    <property type="entry name" value="AP COMPLEX SUBUNIT MU"/>
    <property type="match status" value="1"/>
</dbReference>
<feature type="non-terminal residue" evidence="6">
    <location>
        <position position="1"/>
    </location>
</feature>